<organism evidence="1">
    <name type="scientific">freshwater metagenome</name>
    <dbReference type="NCBI Taxonomy" id="449393"/>
    <lineage>
        <taxon>unclassified sequences</taxon>
        <taxon>metagenomes</taxon>
        <taxon>ecological metagenomes</taxon>
    </lineage>
</organism>
<dbReference type="AlphaFoldDB" id="A0A6J7HPT6"/>
<reference evidence="1" key="1">
    <citation type="submission" date="2020-05" db="EMBL/GenBank/DDBJ databases">
        <authorList>
            <person name="Chiriac C."/>
            <person name="Salcher M."/>
            <person name="Ghai R."/>
            <person name="Kavagutti S V."/>
        </authorList>
    </citation>
    <scope>NUCLEOTIDE SEQUENCE</scope>
</reference>
<gene>
    <name evidence="1" type="ORF">UFOPK3674_00675</name>
</gene>
<accession>A0A6J7HPT6</accession>
<dbReference type="EMBL" id="CAFBMX010000003">
    <property type="protein sequence ID" value="CAB4923207.1"/>
    <property type="molecule type" value="Genomic_DNA"/>
</dbReference>
<sequence length="91" mass="9863">MTDRITLDPAAIERLIRSAALEDLRHETTPDVRERSIGQAETALNALCGLSDYVGSDGVWDVLATLDRRQLLTFATFAVGELAQTDYAPGG</sequence>
<name>A0A6J7HPT6_9ZZZZ</name>
<protein>
    <submittedName>
        <fullName evidence="1">Unannotated protein</fullName>
    </submittedName>
</protein>
<evidence type="ECO:0000313" key="1">
    <source>
        <dbReference type="EMBL" id="CAB4923207.1"/>
    </source>
</evidence>
<proteinExistence type="predicted"/>